<reference evidence="2" key="2">
    <citation type="submission" date="2021-09" db="EMBL/GenBank/DDBJ databases">
        <authorList>
            <person name="Gilroy R."/>
        </authorList>
    </citation>
    <scope>NUCLEOTIDE SEQUENCE</scope>
    <source>
        <strain evidence="2">CHK135-1449</strain>
    </source>
</reference>
<organism evidence="2 3">
    <name type="scientific">Acinetobacter lwoffii</name>
    <dbReference type="NCBI Taxonomy" id="28090"/>
    <lineage>
        <taxon>Bacteria</taxon>
        <taxon>Pseudomonadati</taxon>
        <taxon>Pseudomonadota</taxon>
        <taxon>Gammaproteobacteria</taxon>
        <taxon>Moraxellales</taxon>
        <taxon>Moraxellaceae</taxon>
        <taxon>Acinetobacter</taxon>
    </lineage>
</organism>
<dbReference type="InterPro" id="IPR033186">
    <property type="entry name" value="HerA_C"/>
</dbReference>
<sequence length="101" mass="11019">MLGDVPYSSLNPLAPKECKILFSVIAGIYQQSLDGENTFEMLQQKAAEPTAKQHQKLFQDTVGTFTKSAARGRGGEKIIRGLSGALFVKNNLFLRSLTSSL</sequence>
<comment type="caution">
    <text evidence="2">The sequence shown here is derived from an EMBL/GenBank/DDBJ whole genome shotgun (WGS) entry which is preliminary data.</text>
</comment>
<reference evidence="2" key="1">
    <citation type="journal article" date="2021" name="PeerJ">
        <title>Extensive microbial diversity within the chicken gut microbiome revealed by metagenomics and culture.</title>
        <authorList>
            <person name="Gilroy R."/>
            <person name="Ravi A."/>
            <person name="Getino M."/>
            <person name="Pursley I."/>
            <person name="Horton D.L."/>
            <person name="Alikhan N.F."/>
            <person name="Baker D."/>
            <person name="Gharbi K."/>
            <person name="Hall N."/>
            <person name="Watson M."/>
            <person name="Adriaenssens E.M."/>
            <person name="Foster-Nyarko E."/>
            <person name="Jarju S."/>
            <person name="Secka A."/>
            <person name="Antonio M."/>
            <person name="Oren A."/>
            <person name="Chaudhuri R.R."/>
            <person name="La Ragione R."/>
            <person name="Hildebrand F."/>
            <person name="Pallen M.J."/>
        </authorList>
    </citation>
    <scope>NUCLEOTIDE SEQUENCE</scope>
    <source>
        <strain evidence="2">CHK135-1449</strain>
    </source>
</reference>
<evidence type="ECO:0000313" key="3">
    <source>
        <dbReference type="Proteomes" id="UP000787156"/>
    </source>
</evidence>
<dbReference type="Pfam" id="PF05872">
    <property type="entry name" value="HerA_C"/>
    <property type="match status" value="1"/>
</dbReference>
<feature type="domain" description="Helicase HerA-like C-terminal" evidence="1">
    <location>
        <begin position="5"/>
        <end position="61"/>
    </location>
</feature>
<proteinExistence type="predicted"/>
<evidence type="ECO:0000259" key="1">
    <source>
        <dbReference type="Pfam" id="PF05872"/>
    </source>
</evidence>
<dbReference type="AlphaFoldDB" id="A0A9D2UQW9"/>
<gene>
    <name evidence="2" type="ORF">K8V79_01205</name>
</gene>
<dbReference type="Proteomes" id="UP000787156">
    <property type="component" value="Unassembled WGS sequence"/>
</dbReference>
<dbReference type="EMBL" id="DYWX01000013">
    <property type="protein sequence ID" value="HJF26872.1"/>
    <property type="molecule type" value="Genomic_DNA"/>
</dbReference>
<protein>
    <submittedName>
        <fullName evidence="2">DUF853 family protein</fullName>
    </submittedName>
</protein>
<evidence type="ECO:0000313" key="2">
    <source>
        <dbReference type="EMBL" id="HJF26872.1"/>
    </source>
</evidence>
<name>A0A9D2UQW9_ACILW</name>
<accession>A0A9D2UQW9</accession>